<keyword evidence="2" id="KW-1185">Reference proteome</keyword>
<accession>A0A2G0NES5</accession>
<evidence type="ECO:0000313" key="2">
    <source>
        <dbReference type="Proteomes" id="UP000224871"/>
    </source>
</evidence>
<protein>
    <submittedName>
        <fullName evidence="1">Uncharacterized protein</fullName>
    </submittedName>
</protein>
<dbReference type="EMBL" id="NIBU01000033">
    <property type="protein sequence ID" value="PHM33231.1"/>
    <property type="molecule type" value="Genomic_DNA"/>
</dbReference>
<evidence type="ECO:0000313" key="1">
    <source>
        <dbReference type="EMBL" id="PHM33231.1"/>
    </source>
</evidence>
<dbReference type="Proteomes" id="UP000224871">
    <property type="component" value="Unassembled WGS sequence"/>
</dbReference>
<gene>
    <name evidence="1" type="ORF">Xinn_02642</name>
</gene>
<organism evidence="1 2">
    <name type="scientific">Xenorhabdus innexi</name>
    <dbReference type="NCBI Taxonomy" id="290109"/>
    <lineage>
        <taxon>Bacteria</taxon>
        <taxon>Pseudomonadati</taxon>
        <taxon>Pseudomonadota</taxon>
        <taxon>Gammaproteobacteria</taxon>
        <taxon>Enterobacterales</taxon>
        <taxon>Morganellaceae</taxon>
        <taxon>Xenorhabdus</taxon>
    </lineage>
</organism>
<reference evidence="1 2" key="1">
    <citation type="journal article" date="2017" name="Nat. Microbiol.">
        <title>Natural product diversity associated with the nematode symbionts Photorhabdus and Xenorhabdus.</title>
        <authorList>
            <person name="Tobias N.J."/>
            <person name="Wolff H."/>
            <person name="Djahanschiri B."/>
            <person name="Grundmann F."/>
            <person name="Kronenwerth M."/>
            <person name="Shi Y.M."/>
            <person name="Simonyi S."/>
            <person name="Grun P."/>
            <person name="Shapiro-Ilan D."/>
            <person name="Pidot S.J."/>
            <person name="Stinear T.P."/>
            <person name="Ebersberger I."/>
            <person name="Bode H.B."/>
        </authorList>
    </citation>
    <scope>NUCLEOTIDE SEQUENCE [LARGE SCALE GENOMIC DNA]</scope>
    <source>
        <strain evidence="1 2">DSM 16336</strain>
    </source>
</reference>
<comment type="caution">
    <text evidence="1">The sequence shown here is derived from an EMBL/GenBank/DDBJ whole genome shotgun (WGS) entry which is preliminary data.</text>
</comment>
<name>A0A2G0NES5_9GAMM</name>
<proteinExistence type="predicted"/>
<sequence length="70" mass="7912">MIFFEGKNITNYKIMIFSTKIACYNKMKYTINVPNLRRTFVLHSKVASLLASQTYPAIGGLILTGLIPSR</sequence>